<feature type="domain" description="14-3-3" evidence="2">
    <location>
        <begin position="9"/>
        <end position="87"/>
    </location>
</feature>
<dbReference type="AlphaFoldDB" id="A0A540NJM8"/>
<evidence type="ECO:0000313" key="4">
    <source>
        <dbReference type="Proteomes" id="UP000315295"/>
    </source>
</evidence>
<dbReference type="STRING" id="106549.A0A540NJM8"/>
<dbReference type="Gene3D" id="1.20.190.20">
    <property type="entry name" value="14-3-3 domain"/>
    <property type="match status" value="1"/>
</dbReference>
<dbReference type="InterPro" id="IPR023410">
    <property type="entry name" value="14-3-3_domain"/>
</dbReference>
<reference evidence="3 4" key="1">
    <citation type="journal article" date="2019" name="G3 (Bethesda)">
        <title>Sequencing of a Wild Apple (Malus baccata) Genome Unravels the Differences Between Cultivated and Wild Apple Species Regarding Disease Resistance and Cold Tolerance.</title>
        <authorList>
            <person name="Chen X."/>
        </authorList>
    </citation>
    <scope>NUCLEOTIDE SEQUENCE [LARGE SCALE GENOMIC DNA]</scope>
    <source>
        <strain evidence="4">cv. Shandingzi</strain>
        <tissue evidence="3">Leaves</tissue>
    </source>
</reference>
<dbReference type="EMBL" id="VIEB01000032">
    <property type="protein sequence ID" value="TQE11258.1"/>
    <property type="molecule type" value="Genomic_DNA"/>
</dbReference>
<protein>
    <recommendedName>
        <fullName evidence="2">14-3-3 domain-containing protein</fullName>
    </recommendedName>
</protein>
<dbReference type="SMART" id="SM00101">
    <property type="entry name" value="14_3_3"/>
    <property type="match status" value="1"/>
</dbReference>
<dbReference type="PANTHER" id="PTHR18860">
    <property type="entry name" value="14-3-3 PROTEIN"/>
    <property type="match status" value="1"/>
</dbReference>
<gene>
    <name evidence="3" type="ORF">C1H46_003264</name>
</gene>
<dbReference type="SUPFAM" id="SSF48445">
    <property type="entry name" value="14-3-3 protein"/>
    <property type="match status" value="1"/>
</dbReference>
<dbReference type="Pfam" id="PF00244">
    <property type="entry name" value="14-3-3"/>
    <property type="match status" value="1"/>
</dbReference>
<keyword evidence="4" id="KW-1185">Reference proteome</keyword>
<organism evidence="3 4">
    <name type="scientific">Malus baccata</name>
    <name type="common">Siberian crab apple</name>
    <name type="synonym">Pyrus baccata</name>
    <dbReference type="NCBI Taxonomy" id="106549"/>
    <lineage>
        <taxon>Eukaryota</taxon>
        <taxon>Viridiplantae</taxon>
        <taxon>Streptophyta</taxon>
        <taxon>Embryophyta</taxon>
        <taxon>Tracheophyta</taxon>
        <taxon>Spermatophyta</taxon>
        <taxon>Magnoliopsida</taxon>
        <taxon>eudicotyledons</taxon>
        <taxon>Gunneridae</taxon>
        <taxon>Pentapetalae</taxon>
        <taxon>rosids</taxon>
        <taxon>fabids</taxon>
        <taxon>Rosales</taxon>
        <taxon>Rosaceae</taxon>
        <taxon>Amygdaloideae</taxon>
        <taxon>Maleae</taxon>
        <taxon>Malus</taxon>
    </lineage>
</organism>
<evidence type="ECO:0000259" key="2">
    <source>
        <dbReference type="SMART" id="SM00101"/>
    </source>
</evidence>
<dbReference type="Proteomes" id="UP000315295">
    <property type="component" value="Unassembled WGS sequence"/>
</dbReference>
<evidence type="ECO:0000256" key="1">
    <source>
        <dbReference type="ARBA" id="ARBA00006141"/>
    </source>
</evidence>
<dbReference type="InterPro" id="IPR036815">
    <property type="entry name" value="14-3-3_dom_sf"/>
</dbReference>
<dbReference type="PROSITE" id="PS00796">
    <property type="entry name" value="1433_1"/>
    <property type="match status" value="1"/>
</dbReference>
<dbReference type="InterPro" id="IPR000308">
    <property type="entry name" value="14-3-3"/>
</dbReference>
<name>A0A540NJM8_MALBA</name>
<evidence type="ECO:0000313" key="3">
    <source>
        <dbReference type="EMBL" id="TQE11258.1"/>
    </source>
</evidence>
<dbReference type="InterPro" id="IPR023409">
    <property type="entry name" value="14-3-3_CS"/>
</dbReference>
<comment type="caution">
    <text evidence="3">The sequence shown here is derived from an EMBL/GenBank/DDBJ whole genome shotgun (WGS) entry which is preliminary data.</text>
</comment>
<sequence length="87" mass="9940">MAATTTCPREENIYMAELAEQAERYKEMVEFVEKVSADKEELTVEERNLLSVAYKNVIGACRASWRIISSIEQKEESRGNDDHIATI</sequence>
<accession>A0A540NJM8</accession>
<comment type="similarity">
    <text evidence="1">Belongs to the 14-3-3 family.</text>
</comment>
<proteinExistence type="inferred from homology"/>